<dbReference type="Proteomes" id="UP000095280">
    <property type="component" value="Unplaced"/>
</dbReference>
<protein>
    <submittedName>
        <fullName evidence="3">UPAR/Ly6 domain-containing protein</fullName>
    </submittedName>
</protein>
<accession>A0A1I8G2M7</accession>
<sequence length="135" mass="14379">MPLATAKAVFITLAIMLAKPNTALVCYSCGSGLCTDDSPEDSFDSSTVGQVFSVGSNGCALCYKAVDQLSKSVSRYCVTVDNCPVIYNAKVHCCSERLCNRGSRTSMPTLASSRCCLQAIAVWLTAAIWIGNFIE</sequence>
<evidence type="ECO:0000256" key="1">
    <source>
        <dbReference type="SAM" id="SignalP"/>
    </source>
</evidence>
<proteinExistence type="predicted"/>
<feature type="chain" id="PRO_5009319044" evidence="1">
    <location>
        <begin position="24"/>
        <end position="135"/>
    </location>
</feature>
<keyword evidence="2" id="KW-1185">Reference proteome</keyword>
<evidence type="ECO:0000313" key="3">
    <source>
        <dbReference type="WBParaSite" id="maker-uti_cns_0000596-snap-gene-1.7-mRNA-1"/>
    </source>
</evidence>
<dbReference type="WBParaSite" id="maker-uti_cns_0000596-snap-gene-1.7-mRNA-1">
    <property type="protein sequence ID" value="maker-uti_cns_0000596-snap-gene-1.7-mRNA-1"/>
    <property type="gene ID" value="maker-uti_cns_0000596-snap-gene-1.7"/>
</dbReference>
<organism evidence="2 3">
    <name type="scientific">Macrostomum lignano</name>
    <dbReference type="NCBI Taxonomy" id="282301"/>
    <lineage>
        <taxon>Eukaryota</taxon>
        <taxon>Metazoa</taxon>
        <taxon>Spiralia</taxon>
        <taxon>Lophotrochozoa</taxon>
        <taxon>Platyhelminthes</taxon>
        <taxon>Rhabditophora</taxon>
        <taxon>Macrostomorpha</taxon>
        <taxon>Macrostomida</taxon>
        <taxon>Macrostomidae</taxon>
        <taxon>Macrostomum</taxon>
    </lineage>
</organism>
<name>A0A1I8G2M7_9PLAT</name>
<feature type="signal peptide" evidence="1">
    <location>
        <begin position="1"/>
        <end position="23"/>
    </location>
</feature>
<evidence type="ECO:0000313" key="2">
    <source>
        <dbReference type="Proteomes" id="UP000095280"/>
    </source>
</evidence>
<reference evidence="3" key="1">
    <citation type="submission" date="2016-11" db="UniProtKB">
        <authorList>
            <consortium name="WormBaseParasite"/>
        </authorList>
    </citation>
    <scope>IDENTIFICATION</scope>
</reference>
<dbReference type="AlphaFoldDB" id="A0A1I8G2M7"/>
<keyword evidence="1" id="KW-0732">Signal</keyword>